<evidence type="ECO:0000313" key="3">
    <source>
        <dbReference type="RefSeq" id="XP_022992763.1"/>
    </source>
</evidence>
<name>A0A6J1K063_CUCMA</name>
<accession>A0A6J1K063</accession>
<proteinExistence type="predicted"/>
<protein>
    <submittedName>
        <fullName evidence="3">SAC3 family protein A-like</fullName>
    </submittedName>
</protein>
<gene>
    <name evidence="3" type="primary">LOC111489001</name>
</gene>
<keyword evidence="2" id="KW-1185">Reference proteome</keyword>
<feature type="region of interest" description="Disordered" evidence="1">
    <location>
        <begin position="1"/>
        <end position="26"/>
    </location>
</feature>
<feature type="compositionally biased region" description="Polar residues" evidence="1">
    <location>
        <begin position="54"/>
        <end position="71"/>
    </location>
</feature>
<dbReference type="GeneID" id="111489001"/>
<evidence type="ECO:0000256" key="1">
    <source>
        <dbReference type="SAM" id="MobiDB-lite"/>
    </source>
</evidence>
<feature type="region of interest" description="Disordered" evidence="1">
    <location>
        <begin position="49"/>
        <end position="80"/>
    </location>
</feature>
<dbReference type="Proteomes" id="UP000504608">
    <property type="component" value="Unplaced"/>
</dbReference>
<dbReference type="AlphaFoldDB" id="A0A6J1K063"/>
<reference evidence="3" key="1">
    <citation type="submission" date="2025-08" db="UniProtKB">
        <authorList>
            <consortium name="RefSeq"/>
        </authorList>
    </citation>
    <scope>IDENTIFICATION</scope>
    <source>
        <tissue evidence="3">Young leaves</tissue>
    </source>
</reference>
<organism evidence="2 3">
    <name type="scientific">Cucurbita maxima</name>
    <name type="common">Pumpkin</name>
    <name type="synonym">Winter squash</name>
    <dbReference type="NCBI Taxonomy" id="3661"/>
    <lineage>
        <taxon>Eukaryota</taxon>
        <taxon>Viridiplantae</taxon>
        <taxon>Streptophyta</taxon>
        <taxon>Embryophyta</taxon>
        <taxon>Tracheophyta</taxon>
        <taxon>Spermatophyta</taxon>
        <taxon>Magnoliopsida</taxon>
        <taxon>eudicotyledons</taxon>
        <taxon>Gunneridae</taxon>
        <taxon>Pentapetalae</taxon>
        <taxon>rosids</taxon>
        <taxon>fabids</taxon>
        <taxon>Cucurbitales</taxon>
        <taxon>Cucurbitaceae</taxon>
        <taxon>Cucurbiteae</taxon>
        <taxon>Cucurbita</taxon>
    </lineage>
</organism>
<dbReference type="RefSeq" id="XP_022992763.1">
    <property type="nucleotide sequence ID" value="XM_023136995.1"/>
</dbReference>
<sequence>MNQGGNTETVAPALPRSLENQHFGDINQSASTSTYLPLTSAPEAISWATHKVDGSSNENGPLPNSTFQYNQPALPPARNVQDGLNVSSVACSSSSFVTSNSTQDYNA</sequence>
<evidence type="ECO:0000313" key="2">
    <source>
        <dbReference type="Proteomes" id="UP000504608"/>
    </source>
</evidence>
<dbReference type="KEGG" id="cmax:111489001"/>